<dbReference type="EMBL" id="LXQA011110594">
    <property type="protein sequence ID" value="MCI85239.1"/>
    <property type="molecule type" value="Genomic_DNA"/>
</dbReference>
<sequence length="47" mass="5321">GETKREAFAKRLFPSLGEHSKLPARTRRTGTSLSELSSFAKRAFKLR</sequence>
<organism evidence="1 2">
    <name type="scientific">Trifolium medium</name>
    <dbReference type="NCBI Taxonomy" id="97028"/>
    <lineage>
        <taxon>Eukaryota</taxon>
        <taxon>Viridiplantae</taxon>
        <taxon>Streptophyta</taxon>
        <taxon>Embryophyta</taxon>
        <taxon>Tracheophyta</taxon>
        <taxon>Spermatophyta</taxon>
        <taxon>Magnoliopsida</taxon>
        <taxon>eudicotyledons</taxon>
        <taxon>Gunneridae</taxon>
        <taxon>Pentapetalae</taxon>
        <taxon>rosids</taxon>
        <taxon>fabids</taxon>
        <taxon>Fabales</taxon>
        <taxon>Fabaceae</taxon>
        <taxon>Papilionoideae</taxon>
        <taxon>50 kb inversion clade</taxon>
        <taxon>NPAAA clade</taxon>
        <taxon>Hologalegina</taxon>
        <taxon>IRL clade</taxon>
        <taxon>Trifolieae</taxon>
        <taxon>Trifolium</taxon>
    </lineage>
</organism>
<protein>
    <submittedName>
        <fullName evidence="1">Uncharacterized protein</fullName>
    </submittedName>
</protein>
<accession>A0A392VD76</accession>
<dbReference type="AlphaFoldDB" id="A0A392VD76"/>
<dbReference type="Proteomes" id="UP000265520">
    <property type="component" value="Unassembled WGS sequence"/>
</dbReference>
<keyword evidence="2" id="KW-1185">Reference proteome</keyword>
<feature type="non-terminal residue" evidence="1">
    <location>
        <position position="1"/>
    </location>
</feature>
<evidence type="ECO:0000313" key="1">
    <source>
        <dbReference type="EMBL" id="MCI85239.1"/>
    </source>
</evidence>
<proteinExistence type="predicted"/>
<name>A0A392VD76_9FABA</name>
<evidence type="ECO:0000313" key="2">
    <source>
        <dbReference type="Proteomes" id="UP000265520"/>
    </source>
</evidence>
<comment type="caution">
    <text evidence="1">The sequence shown here is derived from an EMBL/GenBank/DDBJ whole genome shotgun (WGS) entry which is preliminary data.</text>
</comment>
<reference evidence="1 2" key="1">
    <citation type="journal article" date="2018" name="Front. Plant Sci.">
        <title>Red Clover (Trifolium pratense) and Zigzag Clover (T. medium) - A Picture of Genomic Similarities and Differences.</title>
        <authorList>
            <person name="Dluhosova J."/>
            <person name="Istvanek J."/>
            <person name="Nedelnik J."/>
            <person name="Repkova J."/>
        </authorList>
    </citation>
    <scope>NUCLEOTIDE SEQUENCE [LARGE SCALE GENOMIC DNA]</scope>
    <source>
        <strain evidence="2">cv. 10/8</strain>
        <tissue evidence="1">Leaf</tissue>
    </source>
</reference>